<feature type="transmembrane region" description="Helical" evidence="5">
    <location>
        <begin position="99"/>
        <end position="121"/>
    </location>
</feature>
<evidence type="ECO:0000313" key="7">
    <source>
        <dbReference type="Proteomes" id="UP001204798"/>
    </source>
</evidence>
<accession>A0ABT2EQH5</accession>
<sequence>MSWQVALIWAIVVPLALLAISPLLDGLARKIRARLHSRVGPPIIQGYLDLVKLAGKTDVTPVVNTLTNFLPFLAISAAVTAGVLLPVSDFAPFSFAGDLILVLYLLGLSTVAVVLGGAASGNPYSFLGAGRELQLLLFTEPVLAFALFVLAVKAGTLRLSEIVLWHAQNGYTLSTVLAGIAALSALLPYFGKLPFDLAEAEQELMGGILLEQAGWRLALYRWTFFVKWFVVTWLFCELFLPVIAPFPLSLLLLLVKVFVIFCIAAVFETLLARLRLDHARAFFIHVAFFVLFALAFALIGS</sequence>
<dbReference type="EMBL" id="JANUCP010000005">
    <property type="protein sequence ID" value="MCS3920212.1"/>
    <property type="molecule type" value="Genomic_DNA"/>
</dbReference>
<name>A0ABT2EQH5_9BACT</name>
<proteinExistence type="predicted"/>
<protein>
    <submittedName>
        <fullName evidence="6">Formate hydrogenlyase subunit 4</fullName>
    </submittedName>
</protein>
<dbReference type="InterPro" id="IPR001694">
    <property type="entry name" value="NADH_UbQ_OxRdtase_su1/FPO"/>
</dbReference>
<organism evidence="6 7">
    <name type="scientific">Candidatus Fervidibacter sacchari</name>
    <dbReference type="NCBI Taxonomy" id="1448929"/>
    <lineage>
        <taxon>Bacteria</taxon>
        <taxon>Candidatus Fervidibacterota</taxon>
        <taxon>Candidatus Fervidibacter</taxon>
    </lineage>
</organism>
<dbReference type="InterPro" id="IPR018086">
    <property type="entry name" value="NADH_UbQ_OxRdtase_su1_CS"/>
</dbReference>
<evidence type="ECO:0000256" key="5">
    <source>
        <dbReference type="SAM" id="Phobius"/>
    </source>
</evidence>
<evidence type="ECO:0000256" key="1">
    <source>
        <dbReference type="ARBA" id="ARBA00004141"/>
    </source>
</evidence>
<dbReference type="InterPro" id="IPR052561">
    <property type="entry name" value="ComplexI_Subunit1"/>
</dbReference>
<dbReference type="PANTHER" id="PTHR43359">
    <property type="entry name" value="FORMATE HYDROGENLYASE SUBUNIT 4"/>
    <property type="match status" value="1"/>
</dbReference>
<feature type="transmembrane region" description="Helical" evidence="5">
    <location>
        <begin position="6"/>
        <end position="28"/>
    </location>
</feature>
<dbReference type="PANTHER" id="PTHR43359:SF1">
    <property type="entry name" value="FORMATE HYDROGENLYASE SUBUNIT 4-RELATED"/>
    <property type="match status" value="1"/>
</dbReference>
<feature type="transmembrane region" description="Helical" evidence="5">
    <location>
        <begin position="282"/>
        <end position="300"/>
    </location>
</feature>
<evidence type="ECO:0000313" key="6">
    <source>
        <dbReference type="EMBL" id="MCS3920212.1"/>
    </source>
</evidence>
<dbReference type="Pfam" id="PF00146">
    <property type="entry name" value="NADHdh"/>
    <property type="match status" value="1"/>
</dbReference>
<feature type="transmembrane region" description="Helical" evidence="5">
    <location>
        <begin position="171"/>
        <end position="190"/>
    </location>
</feature>
<dbReference type="Proteomes" id="UP001204798">
    <property type="component" value="Unassembled WGS sequence"/>
</dbReference>
<feature type="transmembrane region" description="Helical" evidence="5">
    <location>
        <begin position="133"/>
        <end position="151"/>
    </location>
</feature>
<keyword evidence="4 5" id="KW-0472">Membrane</keyword>
<comment type="caution">
    <text evidence="6">The sequence shown here is derived from an EMBL/GenBank/DDBJ whole genome shotgun (WGS) entry which is preliminary data.</text>
</comment>
<gene>
    <name evidence="6" type="ORF">M2350_002641</name>
</gene>
<dbReference type="PROSITE" id="PS00668">
    <property type="entry name" value="COMPLEX1_ND1_2"/>
    <property type="match status" value="1"/>
</dbReference>
<feature type="transmembrane region" description="Helical" evidence="5">
    <location>
        <begin position="250"/>
        <end position="270"/>
    </location>
</feature>
<evidence type="ECO:0000256" key="3">
    <source>
        <dbReference type="ARBA" id="ARBA00022989"/>
    </source>
</evidence>
<keyword evidence="7" id="KW-1185">Reference proteome</keyword>
<feature type="transmembrane region" description="Helical" evidence="5">
    <location>
        <begin position="224"/>
        <end position="244"/>
    </location>
</feature>
<evidence type="ECO:0000256" key="4">
    <source>
        <dbReference type="ARBA" id="ARBA00023136"/>
    </source>
</evidence>
<reference evidence="6 7" key="1">
    <citation type="submission" date="2022-08" db="EMBL/GenBank/DDBJ databases">
        <title>Bacterial and archaeal communities from various locations to study Microbial Dark Matter (Phase II).</title>
        <authorList>
            <person name="Stepanauskas R."/>
        </authorList>
    </citation>
    <scope>NUCLEOTIDE SEQUENCE [LARGE SCALE GENOMIC DNA]</scope>
    <source>
        <strain evidence="6 7">PD1</strain>
    </source>
</reference>
<feature type="transmembrane region" description="Helical" evidence="5">
    <location>
        <begin position="69"/>
        <end position="87"/>
    </location>
</feature>
<keyword evidence="3 5" id="KW-1133">Transmembrane helix</keyword>
<evidence type="ECO:0000256" key="2">
    <source>
        <dbReference type="ARBA" id="ARBA00022692"/>
    </source>
</evidence>
<comment type="subcellular location">
    <subcellularLocation>
        <location evidence="1">Membrane</location>
        <topology evidence="1">Multi-pass membrane protein</topology>
    </subcellularLocation>
</comment>
<keyword evidence="2 5" id="KW-0812">Transmembrane</keyword>